<dbReference type="SUPFAM" id="SSF51430">
    <property type="entry name" value="NAD(P)-linked oxidoreductase"/>
    <property type="match status" value="1"/>
</dbReference>
<feature type="domain" description="NADP-dependent oxidoreductase" evidence="1">
    <location>
        <begin position="15"/>
        <end position="313"/>
    </location>
</feature>
<name>A0ABU2WHB0_9GAMM</name>
<organism evidence="2 3">
    <name type="scientific">Banduia mediterranea</name>
    <dbReference type="NCBI Taxonomy" id="3075609"/>
    <lineage>
        <taxon>Bacteria</taxon>
        <taxon>Pseudomonadati</taxon>
        <taxon>Pseudomonadota</taxon>
        <taxon>Gammaproteobacteria</taxon>
        <taxon>Nevskiales</taxon>
        <taxon>Algiphilaceae</taxon>
        <taxon>Banduia</taxon>
    </lineage>
</organism>
<dbReference type="PANTHER" id="PTHR43364">
    <property type="entry name" value="NADH-SPECIFIC METHYLGLYOXAL REDUCTASE-RELATED"/>
    <property type="match status" value="1"/>
</dbReference>
<dbReference type="PANTHER" id="PTHR43364:SF6">
    <property type="entry name" value="OXIDOREDUCTASE-RELATED"/>
    <property type="match status" value="1"/>
</dbReference>
<dbReference type="RefSeq" id="WP_311364418.1">
    <property type="nucleotide sequence ID" value="NZ_JAVRIC010000007.1"/>
</dbReference>
<sequence>MQMREIGRSGIQVAPLAFGGNVFGWTLDEKASFAMLDAFVDAGFNLVDSADMYSSWVPGHVGGESETVLGNWIAQSGKRDRIVLATKCGKSMGEGRSGLSARYIEQAVEASLKRLQTDYIDLYQAHAPDPATPIEETMDAFDRLVRAGKVRALGASNYSADELSQALGASRKHHLMRFESLQPLYNLYDRADYEGGLAELCAQEGLAVLPFFALASGFLTGKYRKPEDLEGQARAGMVASKMTDRGVAILQALDQVSERLGLSPATVAIAWLLQRPTVTAPIASATKPEHFESLVKATQVELDAEAISLLDSASA</sequence>
<dbReference type="Gene3D" id="3.20.20.100">
    <property type="entry name" value="NADP-dependent oxidoreductase domain"/>
    <property type="match status" value="1"/>
</dbReference>
<keyword evidence="3" id="KW-1185">Reference proteome</keyword>
<dbReference type="InterPro" id="IPR050523">
    <property type="entry name" value="AKR_Detox_Biosynth"/>
</dbReference>
<accession>A0ABU2WHB0</accession>
<evidence type="ECO:0000259" key="1">
    <source>
        <dbReference type="Pfam" id="PF00248"/>
    </source>
</evidence>
<proteinExistence type="predicted"/>
<evidence type="ECO:0000313" key="2">
    <source>
        <dbReference type="EMBL" id="MDT0497024.1"/>
    </source>
</evidence>
<evidence type="ECO:0000313" key="3">
    <source>
        <dbReference type="Proteomes" id="UP001254608"/>
    </source>
</evidence>
<dbReference type="Pfam" id="PF00248">
    <property type="entry name" value="Aldo_ket_red"/>
    <property type="match status" value="1"/>
</dbReference>
<dbReference type="Proteomes" id="UP001254608">
    <property type="component" value="Unassembled WGS sequence"/>
</dbReference>
<protein>
    <submittedName>
        <fullName evidence="2">Aldo/keto reductase</fullName>
    </submittedName>
</protein>
<dbReference type="InterPro" id="IPR023210">
    <property type="entry name" value="NADP_OxRdtase_dom"/>
</dbReference>
<dbReference type="EMBL" id="JAVRIC010000007">
    <property type="protein sequence ID" value="MDT0497024.1"/>
    <property type="molecule type" value="Genomic_DNA"/>
</dbReference>
<gene>
    <name evidence="2" type="ORF">RM530_06545</name>
</gene>
<reference evidence="2 3" key="1">
    <citation type="submission" date="2023-09" db="EMBL/GenBank/DDBJ databases">
        <authorList>
            <person name="Rey-Velasco X."/>
        </authorList>
    </citation>
    <scope>NUCLEOTIDE SEQUENCE [LARGE SCALE GENOMIC DNA]</scope>
    <source>
        <strain evidence="2 3">W345</strain>
    </source>
</reference>
<dbReference type="InterPro" id="IPR036812">
    <property type="entry name" value="NAD(P)_OxRdtase_dom_sf"/>
</dbReference>
<comment type="caution">
    <text evidence="2">The sequence shown here is derived from an EMBL/GenBank/DDBJ whole genome shotgun (WGS) entry which is preliminary data.</text>
</comment>
<dbReference type="CDD" id="cd19081">
    <property type="entry name" value="AKR_AKR9C1"/>
    <property type="match status" value="1"/>
</dbReference>